<feature type="region of interest" description="Disordered" evidence="1">
    <location>
        <begin position="83"/>
        <end position="106"/>
    </location>
</feature>
<comment type="caution">
    <text evidence="2">The sequence shown here is derived from an EMBL/GenBank/DDBJ whole genome shotgun (WGS) entry which is preliminary data.</text>
</comment>
<protein>
    <submittedName>
        <fullName evidence="2">Uncharacterized protein</fullName>
    </submittedName>
</protein>
<name>A0A8T0XF36_PANVG</name>
<dbReference type="Proteomes" id="UP000823388">
    <property type="component" value="Chromosome 1K"/>
</dbReference>
<accession>A0A8T0XF36</accession>
<gene>
    <name evidence="2" type="ORF">PVAP13_1KG162305</name>
</gene>
<proteinExistence type="predicted"/>
<evidence type="ECO:0000313" key="2">
    <source>
        <dbReference type="EMBL" id="KAG2657945.1"/>
    </source>
</evidence>
<reference evidence="2" key="1">
    <citation type="submission" date="2020-05" db="EMBL/GenBank/DDBJ databases">
        <title>WGS assembly of Panicum virgatum.</title>
        <authorList>
            <person name="Lovell J.T."/>
            <person name="Jenkins J."/>
            <person name="Shu S."/>
            <person name="Juenger T.E."/>
            <person name="Schmutz J."/>
        </authorList>
    </citation>
    <scope>NUCLEOTIDE SEQUENCE</scope>
    <source>
        <strain evidence="2">AP13</strain>
    </source>
</reference>
<keyword evidence="3" id="KW-1185">Reference proteome</keyword>
<sequence length="106" mass="11393">MEAILAGEGAPNVSGTGPALGLGLGEAEPRSLRWSAWGSQSKGAEPSRISIRLFRHTSWPGSNVSDGTQYWFYRRPPVINLPVDSSADRGDSRGGSHLKRQALSFL</sequence>
<dbReference type="AlphaFoldDB" id="A0A8T0XF36"/>
<organism evidence="2 3">
    <name type="scientific">Panicum virgatum</name>
    <name type="common">Blackwell switchgrass</name>
    <dbReference type="NCBI Taxonomy" id="38727"/>
    <lineage>
        <taxon>Eukaryota</taxon>
        <taxon>Viridiplantae</taxon>
        <taxon>Streptophyta</taxon>
        <taxon>Embryophyta</taxon>
        <taxon>Tracheophyta</taxon>
        <taxon>Spermatophyta</taxon>
        <taxon>Magnoliopsida</taxon>
        <taxon>Liliopsida</taxon>
        <taxon>Poales</taxon>
        <taxon>Poaceae</taxon>
        <taxon>PACMAD clade</taxon>
        <taxon>Panicoideae</taxon>
        <taxon>Panicodae</taxon>
        <taxon>Paniceae</taxon>
        <taxon>Panicinae</taxon>
        <taxon>Panicum</taxon>
        <taxon>Panicum sect. Hiantes</taxon>
    </lineage>
</organism>
<evidence type="ECO:0000313" key="3">
    <source>
        <dbReference type="Proteomes" id="UP000823388"/>
    </source>
</evidence>
<feature type="region of interest" description="Disordered" evidence="1">
    <location>
        <begin position="1"/>
        <end position="22"/>
    </location>
</feature>
<evidence type="ECO:0000256" key="1">
    <source>
        <dbReference type="SAM" id="MobiDB-lite"/>
    </source>
</evidence>
<dbReference type="EMBL" id="CM029037">
    <property type="protein sequence ID" value="KAG2657945.1"/>
    <property type="molecule type" value="Genomic_DNA"/>
</dbReference>